<dbReference type="CDD" id="cd04301">
    <property type="entry name" value="NAT_SF"/>
    <property type="match status" value="1"/>
</dbReference>
<dbReference type="Gene3D" id="3.40.630.30">
    <property type="match status" value="2"/>
</dbReference>
<dbReference type="SUPFAM" id="SSF55718">
    <property type="entry name" value="SCP-like"/>
    <property type="match status" value="1"/>
</dbReference>
<evidence type="ECO:0000256" key="3">
    <source>
        <dbReference type="ARBA" id="ARBA00023315"/>
    </source>
</evidence>
<feature type="binding site" evidence="4">
    <location>
        <begin position="101"/>
        <end position="106"/>
    </location>
    <ligand>
        <name>acetyl-CoA</name>
        <dbReference type="ChEBI" id="CHEBI:57288"/>
    </ligand>
</feature>
<feature type="binding site" evidence="4">
    <location>
        <begin position="93"/>
        <end position="95"/>
    </location>
    <ligand>
        <name>acetyl-CoA</name>
        <dbReference type="ChEBI" id="CHEBI:57288"/>
    </ligand>
</feature>
<dbReference type="Pfam" id="PF17668">
    <property type="entry name" value="Acetyltransf_17"/>
    <property type="match status" value="1"/>
</dbReference>
<name>A0A2P8DUC8_9ACTN</name>
<dbReference type="Pfam" id="PF13530">
    <property type="entry name" value="SCP2_2"/>
    <property type="match status" value="1"/>
</dbReference>
<dbReference type="SUPFAM" id="SSF55729">
    <property type="entry name" value="Acyl-CoA N-acyltransferases (Nat)"/>
    <property type="match status" value="1"/>
</dbReference>
<dbReference type="InterPro" id="IPR000182">
    <property type="entry name" value="GNAT_dom"/>
</dbReference>
<sequence length="423" mass="45930">MPLSRETTGTSVPHRVIRPAEEADFPAFTRLGREAMLSVLDPEAAIEHRRLVVELDRSLGMFDGPELVGTTAAYSLTMTMPGGPRPVAGVTAVGVSPAHRRTGVVGALLRRQLRDIRELGRESVAALWATEGGIYGRFGYGAASGKGAVRLHRGEGALRPDVPQNPALRLRTGAAAEFTAEIAAVHERCAMRRVGEFRRDDRWWRFLMHDPAGARDGFSPRRCALVEDGGGPLGYALYRVKQQWDDFGNADGRLAVSEVAVSDPAARVLLWRHVLDRDLVATVDIESLPLDDALYHLLADRYRARTRVHDSLWIRLVDLPRAMAERSYAAPVDLVLEVRDTDCPWNQGRWRLTAGAGEARCDATGEAPDLRLDVSHLGSAYLGAARVGAMAAAGMVEEATEGAAARLDAAMGASVLPFTSVIF</sequence>
<feature type="domain" description="N-acetyltransferase" evidence="5">
    <location>
        <begin position="15"/>
        <end position="165"/>
    </location>
</feature>
<evidence type="ECO:0000256" key="4">
    <source>
        <dbReference type="HAMAP-Rule" id="MF_01812"/>
    </source>
</evidence>
<proteinExistence type="inferred from homology"/>
<dbReference type="InterPro" id="IPR036527">
    <property type="entry name" value="SCP2_sterol-bd_dom_sf"/>
</dbReference>
<dbReference type="Proteomes" id="UP000240542">
    <property type="component" value="Unassembled WGS sequence"/>
</dbReference>
<feature type="active site" description="Proton acceptor; via carboxylate" evidence="4">
    <location>
        <position position="423"/>
    </location>
</feature>
<feature type="binding site" evidence="4">
    <location>
        <begin position="130"/>
        <end position="131"/>
    </location>
    <ligand>
        <name>acetyl-CoA</name>
        <dbReference type="ChEBI" id="CHEBI:57288"/>
    </ligand>
</feature>
<comment type="similarity">
    <text evidence="1 4">Belongs to the acetyltransferase Eis family.</text>
</comment>
<dbReference type="InterPro" id="IPR025559">
    <property type="entry name" value="Eis_dom"/>
</dbReference>
<gene>
    <name evidence="6" type="ORF">CLV63_101291</name>
</gene>
<keyword evidence="3 4" id="KW-0012">Acyltransferase</keyword>
<dbReference type="AlphaFoldDB" id="A0A2P8DUC8"/>
<dbReference type="RefSeq" id="WP_106580995.1">
    <property type="nucleotide sequence ID" value="NZ_PYGA01000001.1"/>
</dbReference>
<feature type="active site" description="Proton donor" evidence="4">
    <location>
        <position position="135"/>
    </location>
</feature>
<dbReference type="InterPro" id="IPR022902">
    <property type="entry name" value="NAcTrfase_Eis"/>
</dbReference>
<dbReference type="GO" id="GO:0034069">
    <property type="term" value="F:aminoglycoside N-acetyltransferase activity"/>
    <property type="evidence" value="ECO:0007669"/>
    <property type="project" value="TreeGrafter"/>
</dbReference>
<organism evidence="6 7">
    <name type="scientific">Murinocardiopsis flavida</name>
    <dbReference type="NCBI Taxonomy" id="645275"/>
    <lineage>
        <taxon>Bacteria</taxon>
        <taxon>Bacillati</taxon>
        <taxon>Actinomycetota</taxon>
        <taxon>Actinomycetes</taxon>
        <taxon>Streptosporangiales</taxon>
        <taxon>Nocardiopsidaceae</taxon>
        <taxon>Murinocardiopsis</taxon>
    </lineage>
</organism>
<evidence type="ECO:0000256" key="2">
    <source>
        <dbReference type="ARBA" id="ARBA00022679"/>
    </source>
</evidence>
<dbReference type="InterPro" id="IPR041380">
    <property type="entry name" value="Acetyltransf_17"/>
</dbReference>
<dbReference type="PROSITE" id="PS51186">
    <property type="entry name" value="GNAT"/>
    <property type="match status" value="1"/>
</dbReference>
<accession>A0A2P8DUC8</accession>
<evidence type="ECO:0000313" key="7">
    <source>
        <dbReference type="Proteomes" id="UP000240542"/>
    </source>
</evidence>
<evidence type="ECO:0000313" key="6">
    <source>
        <dbReference type="EMBL" id="PSL00813.1"/>
    </source>
</evidence>
<dbReference type="OrthoDB" id="8399956at2"/>
<dbReference type="HAMAP" id="MF_01812">
    <property type="entry name" value="Eis"/>
    <property type="match status" value="1"/>
</dbReference>
<comment type="subunit">
    <text evidence="4">Homohexamer; trimer of dimers.</text>
</comment>
<dbReference type="InterPro" id="IPR016181">
    <property type="entry name" value="Acyl_CoA_acyltransferase"/>
</dbReference>
<dbReference type="EMBL" id="PYGA01000001">
    <property type="protein sequence ID" value="PSL00813.1"/>
    <property type="molecule type" value="Genomic_DNA"/>
</dbReference>
<evidence type="ECO:0000256" key="1">
    <source>
        <dbReference type="ARBA" id="ARBA00009213"/>
    </source>
</evidence>
<comment type="caution">
    <text evidence="6">The sequence shown here is derived from an EMBL/GenBank/DDBJ whole genome shotgun (WGS) entry which is preliminary data.</text>
</comment>
<dbReference type="PANTHER" id="PTHR37817:SF1">
    <property type="entry name" value="N-ACETYLTRANSFERASE EIS"/>
    <property type="match status" value="1"/>
</dbReference>
<dbReference type="GO" id="GO:0030649">
    <property type="term" value="P:aminoglycoside antibiotic catabolic process"/>
    <property type="evidence" value="ECO:0007669"/>
    <property type="project" value="TreeGrafter"/>
</dbReference>
<dbReference type="NCBIfam" id="NF002367">
    <property type="entry name" value="PRK01346.1-4"/>
    <property type="match status" value="1"/>
</dbReference>
<dbReference type="PANTHER" id="PTHR37817">
    <property type="entry name" value="N-ACETYLTRANSFERASE EIS"/>
    <property type="match status" value="1"/>
</dbReference>
<keyword evidence="2 4" id="KW-0808">Transferase</keyword>
<dbReference type="Pfam" id="PF13527">
    <property type="entry name" value="Acetyltransf_9"/>
    <property type="match status" value="1"/>
</dbReference>
<evidence type="ECO:0000259" key="5">
    <source>
        <dbReference type="PROSITE" id="PS51186"/>
    </source>
</evidence>
<dbReference type="Gene3D" id="3.30.1050.10">
    <property type="entry name" value="SCP2 sterol-binding domain"/>
    <property type="match status" value="1"/>
</dbReference>
<keyword evidence="7" id="KW-1185">Reference proteome</keyword>
<dbReference type="InterPro" id="IPR051554">
    <property type="entry name" value="Acetyltransferase_Eis"/>
</dbReference>
<protein>
    <submittedName>
        <fullName evidence="6">Putative acetyltransferase</fullName>
    </submittedName>
</protein>
<reference evidence="6 7" key="1">
    <citation type="submission" date="2018-03" db="EMBL/GenBank/DDBJ databases">
        <title>Genomic Encyclopedia of Archaeal and Bacterial Type Strains, Phase II (KMG-II): from individual species to whole genera.</title>
        <authorList>
            <person name="Goeker M."/>
        </authorList>
    </citation>
    <scope>NUCLEOTIDE SEQUENCE [LARGE SCALE GENOMIC DNA]</scope>
    <source>
        <strain evidence="6 7">DSM 45312</strain>
    </source>
</reference>